<gene>
    <name evidence="1" type="ORF">RFM52_00190</name>
</gene>
<evidence type="ECO:0000313" key="2">
    <source>
        <dbReference type="Proteomes" id="UP001280156"/>
    </source>
</evidence>
<dbReference type="RefSeq" id="WP_320293859.1">
    <property type="nucleotide sequence ID" value="NZ_JAVIIU010000002.1"/>
</dbReference>
<sequence>MDKTAQPVLKRRKRADRMVLKKRRYRGTLLARGQPVDVRFSLSAKADCRLRFKFDALGGQSFLLLAQTFGKPGLPSERLSLDARTKSGDRITSDTLSMAGYSVNDDGHFIEVSYLTATVSQAMKKTTPRPLLRLWFRGFSSFRNSPVKTPLGILAVWGSSDGSRADEMSGCVTLEAPSEAPGAGWVADADQFLRYMHQGLAFAHGARLQTPRVDYVEGNTLTATFYSGVGYQQELSVQHFLNHGPFIAALVRRYFEKGPVPEVIWIGLRWMQSGSTADEVRFLTAMTALETIIETVLPAKKGSTVPKSTFKGLRQKLLDVVDQQPDLTASQNEIFKERIKGINQKPLSAKIDGLFDHYKMSREDFGMDVIVSLVKLRNTLVHTGVLPEEIDIWDRIILVRELITRILLSEIGFKGSYCCYIGGQHDRDFPVVPSLP</sequence>
<evidence type="ECO:0000313" key="1">
    <source>
        <dbReference type="EMBL" id="MDX8483594.1"/>
    </source>
</evidence>
<proteinExistence type="predicted"/>
<reference evidence="1 2" key="1">
    <citation type="submission" date="2023-08" db="EMBL/GenBank/DDBJ databases">
        <title>Implementing the SeqCode for naming new Mesorhizobium species isolated from Vachellia karroo root nodules.</title>
        <authorList>
            <person name="Van Lill M."/>
        </authorList>
    </citation>
    <scope>NUCLEOTIDE SEQUENCE [LARGE SCALE GENOMIC DNA]</scope>
    <source>
        <strain evidence="1 2">VK2B</strain>
    </source>
</reference>
<name>A0ABU4YCC2_9HYPH</name>
<dbReference type="Proteomes" id="UP001280156">
    <property type="component" value="Unassembled WGS sequence"/>
</dbReference>
<organism evidence="1 2">
    <name type="scientific">Mesorhizobium humile</name>
    <dbReference type="NCBI Taxonomy" id="3072313"/>
    <lineage>
        <taxon>Bacteria</taxon>
        <taxon>Pseudomonadati</taxon>
        <taxon>Pseudomonadota</taxon>
        <taxon>Alphaproteobacteria</taxon>
        <taxon>Hyphomicrobiales</taxon>
        <taxon>Phyllobacteriaceae</taxon>
        <taxon>Mesorhizobium</taxon>
    </lineage>
</organism>
<accession>A0ABU4YCC2</accession>
<keyword evidence="2" id="KW-1185">Reference proteome</keyword>
<protein>
    <recommendedName>
        <fullName evidence="3">ApeA N-terminal domain-containing protein</fullName>
    </recommendedName>
</protein>
<comment type="caution">
    <text evidence="1">The sequence shown here is derived from an EMBL/GenBank/DDBJ whole genome shotgun (WGS) entry which is preliminary data.</text>
</comment>
<evidence type="ECO:0008006" key="3">
    <source>
        <dbReference type="Google" id="ProtNLM"/>
    </source>
</evidence>
<dbReference type="EMBL" id="JAVIIV010000001">
    <property type="protein sequence ID" value="MDX8483594.1"/>
    <property type="molecule type" value="Genomic_DNA"/>
</dbReference>